<comment type="caution">
    <text evidence="8">The sequence shown here is derived from an EMBL/GenBank/DDBJ whole genome shotgun (WGS) entry which is preliminary data.</text>
</comment>
<proteinExistence type="inferred from homology"/>
<evidence type="ECO:0000256" key="3">
    <source>
        <dbReference type="ARBA" id="ARBA00022692"/>
    </source>
</evidence>
<gene>
    <name evidence="8" type="ORF">J2Z37_003165</name>
</gene>
<evidence type="ECO:0000313" key="9">
    <source>
        <dbReference type="Proteomes" id="UP001519343"/>
    </source>
</evidence>
<reference evidence="8 9" key="1">
    <citation type="submission" date="2021-03" db="EMBL/GenBank/DDBJ databases">
        <title>Genomic Encyclopedia of Type Strains, Phase IV (KMG-IV): sequencing the most valuable type-strain genomes for metagenomic binning, comparative biology and taxonomic classification.</title>
        <authorList>
            <person name="Goeker M."/>
        </authorList>
    </citation>
    <scope>NUCLEOTIDE SEQUENCE [LARGE SCALE GENOMIC DNA]</scope>
    <source>
        <strain evidence="8 9">DSM 24738</strain>
    </source>
</reference>
<feature type="transmembrane region" description="Helical" evidence="6">
    <location>
        <begin position="299"/>
        <end position="316"/>
    </location>
</feature>
<sequence length="381" mass="42416">MGSSTRWWKGLLGLLNAILLPTIAGLGLASLLIQSTWLDMRADLGALSPTFVIFAVIIYLLNQMYQLDRWTYWENKKVVWLILLGALLIILIVNRFDWDALTIVPASTLRDGFKLTFLTLNQVNILLIVLLVLGAVVSWQYQKIKLHKMGRKIVTKKQRTQIALLLAVAFVFVLLYLVQPGVRYFVNEASAKLASADIEAFKNYLQSFGIWAPILSAVLMILQSVVAPLPAFVITFANGMLFGAFWGGLLSWSSAMLGAALCYWIARALGRPVVEKLVSKSAVDWTDKFFDRYGKHSVLLARLLPIVSFDLVSYGAGLTSMRFWGFFVATGIGQAPATILYSYLGQTASGSVKILFWVFIIVICLAILIAAWKKRSSLLHN</sequence>
<dbReference type="EMBL" id="JAGGKT010000009">
    <property type="protein sequence ID" value="MBP1933154.1"/>
    <property type="molecule type" value="Genomic_DNA"/>
</dbReference>
<comment type="caution">
    <text evidence="6">Lacks conserved residue(s) required for the propagation of feature annotation.</text>
</comment>
<keyword evidence="3 6" id="KW-0812">Transmembrane</keyword>
<feature type="transmembrane region" description="Helical" evidence="6">
    <location>
        <begin position="241"/>
        <end position="266"/>
    </location>
</feature>
<evidence type="ECO:0000256" key="6">
    <source>
        <dbReference type="RuleBase" id="RU366058"/>
    </source>
</evidence>
<feature type="domain" description="VTT" evidence="7">
    <location>
        <begin position="229"/>
        <end position="346"/>
    </location>
</feature>
<keyword evidence="9" id="KW-1185">Reference proteome</keyword>
<comment type="subcellular location">
    <subcellularLocation>
        <location evidence="1 6">Cell membrane</location>
        <topology evidence="1 6">Multi-pass membrane protein</topology>
    </subcellularLocation>
</comment>
<keyword evidence="5 6" id="KW-0472">Membrane</keyword>
<dbReference type="Proteomes" id="UP001519343">
    <property type="component" value="Unassembled WGS sequence"/>
</dbReference>
<comment type="similarity">
    <text evidence="6">Belongs to the TVP38/TMEM64 family.</text>
</comment>
<evidence type="ECO:0000256" key="1">
    <source>
        <dbReference type="ARBA" id="ARBA00004651"/>
    </source>
</evidence>
<organism evidence="8 9">
    <name type="scientific">Ammoniphilus resinae</name>
    <dbReference type="NCBI Taxonomy" id="861532"/>
    <lineage>
        <taxon>Bacteria</taxon>
        <taxon>Bacillati</taxon>
        <taxon>Bacillota</taxon>
        <taxon>Bacilli</taxon>
        <taxon>Bacillales</taxon>
        <taxon>Paenibacillaceae</taxon>
        <taxon>Aneurinibacillus group</taxon>
        <taxon>Ammoniphilus</taxon>
    </lineage>
</organism>
<dbReference type="InterPro" id="IPR032816">
    <property type="entry name" value="VTT_dom"/>
</dbReference>
<protein>
    <recommendedName>
        <fullName evidence="6">TVP38/TMEM64 family membrane protein</fullName>
    </recommendedName>
</protein>
<feature type="transmembrane region" description="Helical" evidence="6">
    <location>
        <begin position="116"/>
        <end position="141"/>
    </location>
</feature>
<feature type="transmembrane region" description="Helical" evidence="6">
    <location>
        <begin position="323"/>
        <end position="342"/>
    </location>
</feature>
<evidence type="ECO:0000256" key="4">
    <source>
        <dbReference type="ARBA" id="ARBA00022989"/>
    </source>
</evidence>
<feature type="transmembrane region" description="Helical" evidence="6">
    <location>
        <begin position="45"/>
        <end position="65"/>
    </location>
</feature>
<dbReference type="PANTHER" id="PTHR12677">
    <property type="entry name" value="GOLGI APPARATUS MEMBRANE PROTEIN TVP38-RELATED"/>
    <property type="match status" value="1"/>
</dbReference>
<accession>A0ABS4GSA2</accession>
<feature type="transmembrane region" description="Helical" evidence="6">
    <location>
        <begin position="77"/>
        <end position="96"/>
    </location>
</feature>
<dbReference type="PANTHER" id="PTHR12677:SF59">
    <property type="entry name" value="GOLGI APPARATUS MEMBRANE PROTEIN TVP38-RELATED"/>
    <property type="match status" value="1"/>
</dbReference>
<dbReference type="Pfam" id="PF09335">
    <property type="entry name" value="VTT_dom"/>
    <property type="match status" value="1"/>
</dbReference>
<dbReference type="InterPro" id="IPR015414">
    <property type="entry name" value="TMEM64"/>
</dbReference>
<feature type="transmembrane region" description="Helical" evidence="6">
    <location>
        <begin position="12"/>
        <end position="33"/>
    </location>
</feature>
<feature type="transmembrane region" description="Helical" evidence="6">
    <location>
        <begin position="354"/>
        <end position="372"/>
    </location>
</feature>
<feature type="transmembrane region" description="Helical" evidence="6">
    <location>
        <begin position="210"/>
        <end position="234"/>
    </location>
</feature>
<dbReference type="RefSeq" id="WP_245203830.1">
    <property type="nucleotide sequence ID" value="NZ_JAGGKT010000009.1"/>
</dbReference>
<evidence type="ECO:0000256" key="2">
    <source>
        <dbReference type="ARBA" id="ARBA00022475"/>
    </source>
</evidence>
<evidence type="ECO:0000259" key="7">
    <source>
        <dbReference type="Pfam" id="PF09335"/>
    </source>
</evidence>
<evidence type="ECO:0000256" key="5">
    <source>
        <dbReference type="ARBA" id="ARBA00023136"/>
    </source>
</evidence>
<name>A0ABS4GSA2_9BACL</name>
<keyword evidence="2 6" id="KW-1003">Cell membrane</keyword>
<evidence type="ECO:0000313" key="8">
    <source>
        <dbReference type="EMBL" id="MBP1933154.1"/>
    </source>
</evidence>
<feature type="transmembrane region" description="Helical" evidence="6">
    <location>
        <begin position="162"/>
        <end position="178"/>
    </location>
</feature>
<keyword evidence="4 6" id="KW-1133">Transmembrane helix</keyword>